<reference evidence="16" key="3">
    <citation type="journal article" date="2014" name="Nature">
        <title>Elephant shark genome provides unique insights into gnathostome evolution.</title>
        <authorList>
            <consortium name="International Elephant Shark Genome Sequencing Consortium"/>
            <person name="Venkatesh B."/>
            <person name="Lee A.P."/>
            <person name="Ravi V."/>
            <person name="Maurya A.K."/>
            <person name="Lian M.M."/>
            <person name="Swann J.B."/>
            <person name="Ohta Y."/>
            <person name="Flajnik M.F."/>
            <person name="Sutoh Y."/>
            <person name="Kasahara M."/>
            <person name="Hoon S."/>
            <person name="Gangu V."/>
            <person name="Roy S.W."/>
            <person name="Irimia M."/>
            <person name="Korzh V."/>
            <person name="Kondrychyn I."/>
            <person name="Lim Z.W."/>
            <person name="Tay B.H."/>
            <person name="Tohari S."/>
            <person name="Kong K.W."/>
            <person name="Ho S."/>
            <person name="Lorente-Galdos B."/>
            <person name="Quilez J."/>
            <person name="Marques-Bonet T."/>
            <person name="Raney B.J."/>
            <person name="Ingham P.W."/>
            <person name="Tay A."/>
            <person name="Hillier L.W."/>
            <person name="Minx P."/>
            <person name="Boehm T."/>
            <person name="Wilson R.K."/>
            <person name="Brenner S."/>
            <person name="Warren W.C."/>
        </authorList>
    </citation>
    <scope>NUCLEOTIDE SEQUENCE [LARGE SCALE GENOMIC DNA]</scope>
</reference>
<reference evidence="16" key="2">
    <citation type="journal article" date="2007" name="PLoS Biol.">
        <title>Survey sequencing and comparative analysis of the elephant shark (Callorhinchus milii) genome.</title>
        <authorList>
            <person name="Venkatesh B."/>
            <person name="Kirkness E.F."/>
            <person name="Loh Y.H."/>
            <person name="Halpern A.L."/>
            <person name="Lee A.P."/>
            <person name="Johnson J."/>
            <person name="Dandona N."/>
            <person name="Viswanathan L.D."/>
            <person name="Tay A."/>
            <person name="Venter J.C."/>
            <person name="Strausberg R.L."/>
            <person name="Brenner S."/>
        </authorList>
    </citation>
    <scope>NUCLEOTIDE SEQUENCE [LARGE SCALE GENOMIC DNA]</scope>
</reference>
<dbReference type="Ensembl" id="ENSCMIT00000027943.1">
    <property type="protein sequence ID" value="ENSCMIP00000027505.1"/>
    <property type="gene ID" value="ENSCMIG00000011984.1"/>
</dbReference>
<name>A0A4W3J4F7_CALMI</name>
<dbReference type="PANTHER" id="PTHR10024">
    <property type="entry name" value="SYNAPTOTAGMIN"/>
    <property type="match status" value="1"/>
</dbReference>
<dbReference type="RefSeq" id="XP_007885674.1">
    <property type="nucleotide sequence ID" value="XM_007887483.2"/>
</dbReference>
<evidence type="ECO:0000256" key="2">
    <source>
        <dbReference type="ARBA" id="ARBA00004254"/>
    </source>
</evidence>
<dbReference type="InterPro" id="IPR000008">
    <property type="entry name" value="C2_dom"/>
</dbReference>
<comment type="similarity">
    <text evidence="3">Belongs to the synaptotagmin family.</text>
</comment>
<dbReference type="GO" id="GO:0030424">
    <property type="term" value="C:axon"/>
    <property type="evidence" value="ECO:0007669"/>
    <property type="project" value="TreeGrafter"/>
</dbReference>
<dbReference type="GO" id="GO:0048791">
    <property type="term" value="P:calcium ion-regulated exocytosis of neurotransmitter"/>
    <property type="evidence" value="ECO:0007669"/>
    <property type="project" value="TreeGrafter"/>
</dbReference>
<evidence type="ECO:0000256" key="12">
    <source>
        <dbReference type="SAM" id="MobiDB-lite"/>
    </source>
</evidence>
<dbReference type="STRING" id="7868.ENSCMIP00000027505"/>
<dbReference type="FunFam" id="2.60.40.150:FF:000007">
    <property type="entry name" value="Synaptotagmin 1"/>
    <property type="match status" value="1"/>
</dbReference>
<keyword evidence="8 13" id="KW-1133">Transmembrane helix</keyword>
<dbReference type="InterPro" id="IPR035892">
    <property type="entry name" value="C2_domain_sf"/>
</dbReference>
<evidence type="ECO:0000256" key="11">
    <source>
        <dbReference type="ARBA" id="ARBA00023329"/>
    </source>
</evidence>
<dbReference type="SUPFAM" id="SSF49562">
    <property type="entry name" value="C2 domain (Calcium/lipid-binding domain, CaLB)"/>
    <property type="match status" value="2"/>
</dbReference>
<keyword evidence="4 13" id="KW-0812">Transmembrane</keyword>
<proteinExistence type="inferred from homology"/>
<feature type="transmembrane region" description="Helical" evidence="13">
    <location>
        <begin position="44"/>
        <end position="70"/>
    </location>
</feature>
<keyword evidence="11" id="KW-0968">Cytoplasmic vesicle</keyword>
<keyword evidence="16" id="KW-1185">Reference proteome</keyword>
<gene>
    <name evidence="15" type="primary">syt8</name>
</gene>
<dbReference type="InParanoid" id="A0A4W3J4F7"/>
<dbReference type="GO" id="GO:0005544">
    <property type="term" value="F:calcium-dependent phospholipid binding"/>
    <property type="evidence" value="ECO:0007669"/>
    <property type="project" value="TreeGrafter"/>
</dbReference>
<keyword evidence="9" id="KW-0770">Synapse</keyword>
<evidence type="ECO:0000259" key="14">
    <source>
        <dbReference type="PROSITE" id="PS50004"/>
    </source>
</evidence>
<comment type="cofactor">
    <cofactor evidence="1">
        <name>Ca(2+)</name>
        <dbReference type="ChEBI" id="CHEBI:29108"/>
    </cofactor>
</comment>
<dbReference type="SMART" id="SM00239">
    <property type="entry name" value="C2"/>
    <property type="match status" value="2"/>
</dbReference>
<evidence type="ECO:0000256" key="3">
    <source>
        <dbReference type="ARBA" id="ARBA00006996"/>
    </source>
</evidence>
<dbReference type="GO" id="GO:0048488">
    <property type="term" value="P:synaptic vesicle endocytosis"/>
    <property type="evidence" value="ECO:0007669"/>
    <property type="project" value="TreeGrafter"/>
</dbReference>
<dbReference type="CDD" id="cd08402">
    <property type="entry name" value="C2B_Synaptotagmin-1"/>
    <property type="match status" value="1"/>
</dbReference>
<accession>A0A4W3J4F7</accession>
<evidence type="ECO:0000256" key="6">
    <source>
        <dbReference type="ARBA" id="ARBA00022737"/>
    </source>
</evidence>
<dbReference type="GeneTree" id="ENSGT00940000160892"/>
<dbReference type="InterPro" id="IPR001565">
    <property type="entry name" value="Synaptotagmin"/>
</dbReference>
<dbReference type="GO" id="GO:0001786">
    <property type="term" value="F:phosphatidylserine binding"/>
    <property type="evidence" value="ECO:0007669"/>
    <property type="project" value="TreeGrafter"/>
</dbReference>
<evidence type="ECO:0000313" key="15">
    <source>
        <dbReference type="Ensembl" id="ENSCMIP00000027505.1"/>
    </source>
</evidence>
<dbReference type="PANTHER" id="PTHR10024:SF249">
    <property type="entry name" value="SYNAPTOTAGMIN-8"/>
    <property type="match status" value="1"/>
</dbReference>
<reference evidence="16" key="1">
    <citation type="journal article" date="2006" name="Science">
        <title>Ancient noncoding elements conserved in the human genome.</title>
        <authorList>
            <person name="Venkatesh B."/>
            <person name="Kirkness E.F."/>
            <person name="Loh Y.H."/>
            <person name="Halpern A.L."/>
            <person name="Lee A.P."/>
            <person name="Johnson J."/>
            <person name="Dandona N."/>
            <person name="Viswanathan L.D."/>
            <person name="Tay A."/>
            <person name="Venter J.C."/>
            <person name="Strausberg R.L."/>
            <person name="Brenner S."/>
        </authorList>
    </citation>
    <scope>NUCLEOTIDE SEQUENCE [LARGE SCALE GENOMIC DNA]</scope>
</reference>
<dbReference type="PRINTS" id="PR00399">
    <property type="entry name" value="SYNAPTOTAGMN"/>
</dbReference>
<dbReference type="AlphaFoldDB" id="A0A4W3J4F7"/>
<feature type="domain" description="C2" evidence="14">
    <location>
        <begin position="237"/>
        <end position="370"/>
    </location>
</feature>
<evidence type="ECO:0000256" key="13">
    <source>
        <dbReference type="SAM" id="Phobius"/>
    </source>
</evidence>
<sequence>MNQTVHATTNPGTAVQPTNSTQIATTESSSLIDGLLNKIPLPRWAIYAIAAAIGLVFLICIICIIAKCCCKKKKKKKKEQLNLKSINGSTTTSLVQPDIDDLEGSRCPGKLQYSLDYDMIKKSLSVGILKAQDLMSMDILGSSDPYVIVYLDPEKRPTFETKVHRNNLNPTFNERFDFKLNWEERETKTVVMQVYDSNRFSKHGIIGEIRVPLKTFDPTHVIEEWRDLTGAKDEPDKLGEICFSLRYVPTSNKLTVVILEAKNLKVMDKDGASDPFIKIHLVEDKKKIKSKKTSVKKNTLNPYYNESFNFTVTFEQIQTVRLVISVWDHDKMSKNDAIGKLFLGCNATGNQLQHWSDMLANPRRPIAQWHSLQSMEEVNSSLKLKSRYLPF</sequence>
<dbReference type="GO" id="GO:0005886">
    <property type="term" value="C:plasma membrane"/>
    <property type="evidence" value="ECO:0007669"/>
    <property type="project" value="TreeGrafter"/>
</dbReference>
<dbReference type="PRINTS" id="PR00360">
    <property type="entry name" value="C2DOMAIN"/>
</dbReference>
<dbReference type="GeneID" id="103174882"/>
<evidence type="ECO:0000256" key="1">
    <source>
        <dbReference type="ARBA" id="ARBA00001913"/>
    </source>
</evidence>
<feature type="domain" description="C2" evidence="14">
    <location>
        <begin position="107"/>
        <end position="226"/>
    </location>
</feature>
<dbReference type="GO" id="GO:0031045">
    <property type="term" value="C:dense core granule"/>
    <property type="evidence" value="ECO:0007669"/>
    <property type="project" value="TreeGrafter"/>
</dbReference>
<keyword evidence="5" id="KW-0479">Metal-binding</keyword>
<dbReference type="CTD" id="90019"/>
<keyword evidence="10 13" id="KW-0472">Membrane</keyword>
<evidence type="ECO:0000256" key="8">
    <source>
        <dbReference type="ARBA" id="ARBA00022989"/>
    </source>
</evidence>
<dbReference type="OrthoDB" id="67700at2759"/>
<reference evidence="15" key="4">
    <citation type="submission" date="2025-08" db="UniProtKB">
        <authorList>
            <consortium name="Ensembl"/>
        </authorList>
    </citation>
    <scope>IDENTIFICATION</scope>
</reference>
<dbReference type="KEGG" id="cmk:103174882"/>
<keyword evidence="7" id="KW-0106">Calcium</keyword>
<dbReference type="GO" id="GO:0000149">
    <property type="term" value="F:SNARE binding"/>
    <property type="evidence" value="ECO:0007669"/>
    <property type="project" value="TreeGrafter"/>
</dbReference>
<reference evidence="15" key="5">
    <citation type="submission" date="2025-09" db="UniProtKB">
        <authorList>
            <consortium name="Ensembl"/>
        </authorList>
    </citation>
    <scope>IDENTIFICATION</scope>
</reference>
<dbReference type="Gene3D" id="2.60.40.150">
    <property type="entry name" value="C2 domain"/>
    <property type="match status" value="2"/>
</dbReference>
<evidence type="ECO:0000313" key="16">
    <source>
        <dbReference type="Proteomes" id="UP000314986"/>
    </source>
</evidence>
<dbReference type="Proteomes" id="UP000314986">
    <property type="component" value="Unassembled WGS sequence"/>
</dbReference>
<evidence type="ECO:0000256" key="4">
    <source>
        <dbReference type="ARBA" id="ARBA00022692"/>
    </source>
</evidence>
<dbReference type="OMA" id="TKVFRNT"/>
<feature type="region of interest" description="Disordered" evidence="12">
    <location>
        <begin position="1"/>
        <end position="21"/>
    </location>
</feature>
<evidence type="ECO:0000256" key="7">
    <source>
        <dbReference type="ARBA" id="ARBA00022837"/>
    </source>
</evidence>
<dbReference type="GO" id="GO:0005509">
    <property type="term" value="F:calcium ion binding"/>
    <property type="evidence" value="ECO:0007669"/>
    <property type="project" value="TreeGrafter"/>
</dbReference>
<dbReference type="PROSITE" id="PS50004">
    <property type="entry name" value="C2"/>
    <property type="match status" value="2"/>
</dbReference>
<dbReference type="GO" id="GO:0030672">
    <property type="term" value="C:synaptic vesicle membrane"/>
    <property type="evidence" value="ECO:0007669"/>
    <property type="project" value="UniProtKB-SubCell"/>
</dbReference>
<keyword evidence="6" id="KW-0677">Repeat</keyword>
<evidence type="ECO:0000256" key="5">
    <source>
        <dbReference type="ARBA" id="ARBA00022723"/>
    </source>
</evidence>
<comment type="subcellular location">
    <subcellularLocation>
        <location evidence="2">Cytoplasmic vesicle</location>
        <location evidence="2">Secretory vesicle</location>
        <location evidence="2">Synaptic vesicle membrane</location>
        <topology evidence="2">Single-pass membrane protein</topology>
    </subcellularLocation>
</comment>
<protein>
    <recommendedName>
        <fullName evidence="14">C2 domain-containing protein</fullName>
    </recommendedName>
</protein>
<dbReference type="GO" id="GO:0030276">
    <property type="term" value="F:clathrin binding"/>
    <property type="evidence" value="ECO:0007669"/>
    <property type="project" value="TreeGrafter"/>
</dbReference>
<evidence type="ECO:0000256" key="10">
    <source>
        <dbReference type="ARBA" id="ARBA00023136"/>
    </source>
</evidence>
<evidence type="ECO:0000256" key="9">
    <source>
        <dbReference type="ARBA" id="ARBA00023018"/>
    </source>
</evidence>
<dbReference type="Pfam" id="PF00168">
    <property type="entry name" value="C2"/>
    <property type="match status" value="2"/>
</dbReference>
<organism evidence="15 16">
    <name type="scientific">Callorhinchus milii</name>
    <name type="common">Ghost shark</name>
    <dbReference type="NCBI Taxonomy" id="7868"/>
    <lineage>
        <taxon>Eukaryota</taxon>
        <taxon>Metazoa</taxon>
        <taxon>Chordata</taxon>
        <taxon>Craniata</taxon>
        <taxon>Vertebrata</taxon>
        <taxon>Chondrichthyes</taxon>
        <taxon>Holocephali</taxon>
        <taxon>Chimaeriformes</taxon>
        <taxon>Callorhinchidae</taxon>
        <taxon>Callorhinchus</taxon>
    </lineage>
</organism>